<protein>
    <submittedName>
        <fullName evidence="2">Uncharacterized protein</fullName>
    </submittedName>
</protein>
<dbReference type="AlphaFoldDB" id="A0A9N9ZWF5"/>
<evidence type="ECO:0000256" key="1">
    <source>
        <dbReference type="SAM" id="MobiDB-lite"/>
    </source>
</evidence>
<keyword evidence="3" id="KW-1185">Reference proteome</keyword>
<proteinExistence type="predicted"/>
<feature type="region of interest" description="Disordered" evidence="1">
    <location>
        <begin position="124"/>
        <end position="146"/>
    </location>
</feature>
<gene>
    <name evidence="2" type="ORF">BEMITA_LOCUS458</name>
</gene>
<evidence type="ECO:0000313" key="2">
    <source>
        <dbReference type="EMBL" id="CAH0380741.1"/>
    </source>
</evidence>
<reference evidence="2" key="1">
    <citation type="submission" date="2021-12" db="EMBL/GenBank/DDBJ databases">
        <authorList>
            <person name="King R."/>
        </authorList>
    </citation>
    <scope>NUCLEOTIDE SEQUENCE</scope>
</reference>
<dbReference type="EMBL" id="OU963862">
    <property type="protein sequence ID" value="CAH0380741.1"/>
    <property type="molecule type" value="Genomic_DNA"/>
</dbReference>
<dbReference type="Proteomes" id="UP001152759">
    <property type="component" value="Chromosome 1"/>
</dbReference>
<name>A0A9N9ZWF5_BEMTA</name>
<accession>A0A9N9ZWF5</accession>
<sequence length="200" mass="22213">MTVTEFWPAMGTVKTPNLDSVAPREPLETRSSPVLLPPFKSQLDINDRTLFAVYSFIRNFIGWQLYLGRHLSSYCHPFLYVIVTTLTRTKISEMRESPHCFLRHESATASLLSRKARGRTRYREGILEDNSAGSSSNPLAPVAGRSDRKSISCPALTIRSSRPMNLECSLQGAGISRLQAYINPISPVAVVALAVASPYR</sequence>
<organism evidence="2 3">
    <name type="scientific">Bemisia tabaci</name>
    <name type="common">Sweetpotato whitefly</name>
    <name type="synonym">Aleurodes tabaci</name>
    <dbReference type="NCBI Taxonomy" id="7038"/>
    <lineage>
        <taxon>Eukaryota</taxon>
        <taxon>Metazoa</taxon>
        <taxon>Ecdysozoa</taxon>
        <taxon>Arthropoda</taxon>
        <taxon>Hexapoda</taxon>
        <taxon>Insecta</taxon>
        <taxon>Pterygota</taxon>
        <taxon>Neoptera</taxon>
        <taxon>Paraneoptera</taxon>
        <taxon>Hemiptera</taxon>
        <taxon>Sternorrhyncha</taxon>
        <taxon>Aleyrodoidea</taxon>
        <taxon>Aleyrodidae</taxon>
        <taxon>Aleyrodinae</taxon>
        <taxon>Bemisia</taxon>
    </lineage>
</organism>
<evidence type="ECO:0000313" key="3">
    <source>
        <dbReference type="Proteomes" id="UP001152759"/>
    </source>
</evidence>